<feature type="region of interest" description="Disordered" evidence="1">
    <location>
        <begin position="164"/>
        <end position="211"/>
    </location>
</feature>
<evidence type="ECO:0000313" key="2">
    <source>
        <dbReference type="EMBL" id="EJD34101.1"/>
    </source>
</evidence>
<dbReference type="KEGG" id="adl:AURDEDRAFT_176845"/>
<dbReference type="Proteomes" id="UP000006514">
    <property type="component" value="Unassembled WGS sequence"/>
</dbReference>
<feature type="compositionally biased region" description="Basic and acidic residues" evidence="1">
    <location>
        <begin position="164"/>
        <end position="181"/>
    </location>
</feature>
<feature type="compositionally biased region" description="Basic and acidic residues" evidence="1">
    <location>
        <begin position="189"/>
        <end position="211"/>
    </location>
</feature>
<protein>
    <submittedName>
        <fullName evidence="2">Uncharacterized protein</fullName>
    </submittedName>
</protein>
<dbReference type="AlphaFoldDB" id="J0D5P0"/>
<organism evidence="2 3">
    <name type="scientific">Auricularia subglabra (strain TFB-10046 / SS5)</name>
    <name type="common">White-rot fungus</name>
    <name type="synonym">Auricularia delicata (strain TFB10046)</name>
    <dbReference type="NCBI Taxonomy" id="717982"/>
    <lineage>
        <taxon>Eukaryota</taxon>
        <taxon>Fungi</taxon>
        <taxon>Dikarya</taxon>
        <taxon>Basidiomycota</taxon>
        <taxon>Agaricomycotina</taxon>
        <taxon>Agaricomycetes</taxon>
        <taxon>Auriculariales</taxon>
        <taxon>Auriculariaceae</taxon>
        <taxon>Auricularia</taxon>
    </lineage>
</organism>
<sequence length="221" mass="24617">MYSAVFELKVDQLIKAIDLVSQDDAHRPAWRVVELLVNLLAIYTIPDVLRIAASLVGVEGPTLIVFEALESTVETGQMWAIVLAAEEDAKKALETAQNDRKAADAITIARARESAQAKATKNVEAAQNDLDAAVEEQTKMVKELGQNFVDWHERVRREEEARREARNAELKKQNAEDLAEAKRKRKEKKTSEAEASEGKKKLKDGDPDGIRCKSLKSFSTC</sequence>
<evidence type="ECO:0000313" key="3">
    <source>
        <dbReference type="Proteomes" id="UP000006514"/>
    </source>
</evidence>
<reference evidence="3" key="1">
    <citation type="journal article" date="2012" name="Science">
        <title>The Paleozoic origin of enzymatic lignin decomposition reconstructed from 31 fungal genomes.</title>
        <authorList>
            <person name="Floudas D."/>
            <person name="Binder M."/>
            <person name="Riley R."/>
            <person name="Barry K."/>
            <person name="Blanchette R.A."/>
            <person name="Henrissat B."/>
            <person name="Martinez A.T."/>
            <person name="Otillar R."/>
            <person name="Spatafora J.W."/>
            <person name="Yadav J.S."/>
            <person name="Aerts A."/>
            <person name="Benoit I."/>
            <person name="Boyd A."/>
            <person name="Carlson A."/>
            <person name="Copeland A."/>
            <person name="Coutinho P.M."/>
            <person name="de Vries R.P."/>
            <person name="Ferreira P."/>
            <person name="Findley K."/>
            <person name="Foster B."/>
            <person name="Gaskell J."/>
            <person name="Glotzer D."/>
            <person name="Gorecki P."/>
            <person name="Heitman J."/>
            <person name="Hesse C."/>
            <person name="Hori C."/>
            <person name="Igarashi K."/>
            <person name="Jurgens J.A."/>
            <person name="Kallen N."/>
            <person name="Kersten P."/>
            <person name="Kohler A."/>
            <person name="Kuees U."/>
            <person name="Kumar T.K.A."/>
            <person name="Kuo A."/>
            <person name="LaButti K."/>
            <person name="Larrondo L.F."/>
            <person name="Lindquist E."/>
            <person name="Ling A."/>
            <person name="Lombard V."/>
            <person name="Lucas S."/>
            <person name="Lundell T."/>
            <person name="Martin R."/>
            <person name="McLaughlin D.J."/>
            <person name="Morgenstern I."/>
            <person name="Morin E."/>
            <person name="Murat C."/>
            <person name="Nagy L.G."/>
            <person name="Nolan M."/>
            <person name="Ohm R.A."/>
            <person name="Patyshakuliyeva A."/>
            <person name="Rokas A."/>
            <person name="Ruiz-Duenas F.J."/>
            <person name="Sabat G."/>
            <person name="Salamov A."/>
            <person name="Samejima M."/>
            <person name="Schmutz J."/>
            <person name="Slot J.C."/>
            <person name="St John F."/>
            <person name="Stenlid J."/>
            <person name="Sun H."/>
            <person name="Sun S."/>
            <person name="Syed K."/>
            <person name="Tsang A."/>
            <person name="Wiebenga A."/>
            <person name="Young D."/>
            <person name="Pisabarro A."/>
            <person name="Eastwood D.C."/>
            <person name="Martin F."/>
            <person name="Cullen D."/>
            <person name="Grigoriev I.V."/>
            <person name="Hibbett D.S."/>
        </authorList>
    </citation>
    <scope>NUCLEOTIDE SEQUENCE [LARGE SCALE GENOMIC DNA]</scope>
    <source>
        <strain evidence="3">TFB10046</strain>
    </source>
</reference>
<keyword evidence="3" id="KW-1185">Reference proteome</keyword>
<proteinExistence type="predicted"/>
<evidence type="ECO:0000256" key="1">
    <source>
        <dbReference type="SAM" id="MobiDB-lite"/>
    </source>
</evidence>
<dbReference type="EMBL" id="JH688002">
    <property type="protein sequence ID" value="EJD34101.1"/>
    <property type="molecule type" value="Genomic_DNA"/>
</dbReference>
<gene>
    <name evidence="2" type="ORF">AURDEDRAFT_176845</name>
</gene>
<dbReference type="InParanoid" id="J0D5P0"/>
<accession>J0D5P0</accession>
<name>J0D5P0_AURST</name>